<dbReference type="InterPro" id="IPR017853">
    <property type="entry name" value="GH"/>
</dbReference>
<dbReference type="PROSITE" id="PS00608">
    <property type="entry name" value="GLYCOSYL_HYDROL_F2_2"/>
    <property type="match status" value="1"/>
</dbReference>
<dbReference type="GO" id="GO:0005990">
    <property type="term" value="P:lactose catabolic process"/>
    <property type="evidence" value="ECO:0007669"/>
    <property type="project" value="TreeGrafter"/>
</dbReference>
<dbReference type="Proteomes" id="UP000077355">
    <property type="component" value="Unassembled WGS sequence"/>
</dbReference>
<dbReference type="InterPro" id="IPR006558">
    <property type="entry name" value="LamG-like"/>
</dbReference>
<dbReference type="Gene3D" id="2.70.98.10">
    <property type="match status" value="1"/>
</dbReference>
<dbReference type="PANTHER" id="PTHR46323">
    <property type="entry name" value="BETA-GALACTOSIDASE"/>
    <property type="match status" value="1"/>
</dbReference>
<dbReference type="Pfam" id="PF02837">
    <property type="entry name" value="Glyco_hydro_2_N"/>
    <property type="match status" value="1"/>
</dbReference>
<feature type="signal peptide" evidence="12">
    <location>
        <begin position="1"/>
        <end position="31"/>
    </location>
</feature>
<dbReference type="InterPro" id="IPR008979">
    <property type="entry name" value="Galactose-bd-like_sf"/>
</dbReference>
<dbReference type="GO" id="GO:0030246">
    <property type="term" value="F:carbohydrate binding"/>
    <property type="evidence" value="ECO:0007669"/>
    <property type="project" value="InterPro"/>
</dbReference>
<comment type="caution">
    <text evidence="14">The sequence shown here is derived from an EMBL/GenBank/DDBJ whole genome shotgun (WGS) entry which is preliminary data.</text>
</comment>
<dbReference type="SUPFAM" id="SSF74650">
    <property type="entry name" value="Galactose mutarotase-like"/>
    <property type="match status" value="1"/>
</dbReference>
<dbReference type="InterPro" id="IPR006102">
    <property type="entry name" value="Ig-like_GH2"/>
</dbReference>
<feature type="chain" id="PRO_5007899687" description="Beta-galactosidase" evidence="12">
    <location>
        <begin position="32"/>
        <end position="1808"/>
    </location>
</feature>
<dbReference type="InterPro" id="IPR002102">
    <property type="entry name" value="Cohesin_dom"/>
</dbReference>
<evidence type="ECO:0000313" key="14">
    <source>
        <dbReference type="EMBL" id="OAB46854.1"/>
    </source>
</evidence>
<dbReference type="InterPro" id="IPR011013">
    <property type="entry name" value="Gal_mutarotase_sf_dom"/>
</dbReference>
<dbReference type="PROSITE" id="PS00018">
    <property type="entry name" value="EF_HAND_1"/>
    <property type="match status" value="1"/>
</dbReference>
<comment type="catalytic activity">
    <reaction evidence="1 10">
        <text>Hydrolysis of terminal non-reducing beta-D-galactose residues in beta-D-galactosides.</text>
        <dbReference type="EC" id="3.2.1.23"/>
    </reaction>
</comment>
<dbReference type="InterPro" id="IPR036156">
    <property type="entry name" value="Beta-gal/glucu_dom_sf"/>
</dbReference>
<dbReference type="SMART" id="SM00776">
    <property type="entry name" value="NPCBM"/>
    <property type="match status" value="1"/>
</dbReference>
<evidence type="ECO:0000256" key="8">
    <source>
        <dbReference type="ARBA" id="ARBA00023295"/>
    </source>
</evidence>
<dbReference type="GO" id="GO:0004565">
    <property type="term" value="F:beta-galactosidase activity"/>
    <property type="evidence" value="ECO:0007669"/>
    <property type="project" value="UniProtKB-EC"/>
</dbReference>
<dbReference type="Pfam" id="PF16353">
    <property type="entry name" value="LacZ_4"/>
    <property type="match status" value="1"/>
</dbReference>
<evidence type="ECO:0000256" key="1">
    <source>
        <dbReference type="ARBA" id="ARBA00001412"/>
    </source>
</evidence>
<evidence type="ECO:0000259" key="13">
    <source>
        <dbReference type="PROSITE" id="PS51766"/>
    </source>
</evidence>
<dbReference type="SMART" id="SM01038">
    <property type="entry name" value="Bgal_small_N"/>
    <property type="match status" value="1"/>
</dbReference>
<gene>
    <name evidence="14" type="ORF">PBAT_09325</name>
</gene>
<dbReference type="Pfam" id="PF13385">
    <property type="entry name" value="Laminin_G_3"/>
    <property type="match status" value="1"/>
</dbReference>
<keyword evidence="15" id="KW-1185">Reference proteome</keyword>
<keyword evidence="8 10" id="KW-0326">Glycosidase</keyword>
<evidence type="ECO:0000256" key="10">
    <source>
        <dbReference type="RuleBase" id="RU361154"/>
    </source>
</evidence>
<dbReference type="FunFam" id="2.60.40.10:FF:000680">
    <property type="entry name" value="Beta-galactosidase"/>
    <property type="match status" value="1"/>
</dbReference>
<keyword evidence="7" id="KW-1015">Disulfide bond</keyword>
<dbReference type="InterPro" id="IPR013222">
    <property type="entry name" value="Glyco_hyd_98_carb-bd"/>
</dbReference>
<dbReference type="InterPro" id="IPR023230">
    <property type="entry name" value="Glyco_hydro_2_CS"/>
</dbReference>
<dbReference type="SUPFAM" id="SSF49785">
    <property type="entry name" value="Galactose-binding domain-like"/>
    <property type="match status" value="2"/>
</dbReference>
<feature type="domain" description="Dockerin" evidence="13">
    <location>
        <begin position="1746"/>
        <end position="1808"/>
    </location>
</feature>
<dbReference type="InterPro" id="IPR018247">
    <property type="entry name" value="EF_Hand_1_Ca_BS"/>
</dbReference>
<accession>A0A168PKK6</accession>
<dbReference type="Pfam" id="PF00703">
    <property type="entry name" value="Glyco_hydro_2"/>
    <property type="match status" value="1"/>
</dbReference>
<dbReference type="Gene3D" id="2.60.120.1060">
    <property type="entry name" value="NPCBM/NEW2 domain"/>
    <property type="match status" value="1"/>
</dbReference>
<dbReference type="PROSITE" id="PS00719">
    <property type="entry name" value="GLYCOSYL_HYDROL_F2_1"/>
    <property type="match status" value="1"/>
</dbReference>
<evidence type="ECO:0000256" key="7">
    <source>
        <dbReference type="ARBA" id="ARBA00023157"/>
    </source>
</evidence>
<dbReference type="InterPro" id="IPR006101">
    <property type="entry name" value="Glyco_hydro_2"/>
</dbReference>
<feature type="region of interest" description="Disordered" evidence="11">
    <location>
        <begin position="1042"/>
        <end position="1062"/>
    </location>
</feature>
<dbReference type="EC" id="3.2.1.23" evidence="3 10"/>
<dbReference type="InterPro" id="IPR013320">
    <property type="entry name" value="ConA-like_dom_sf"/>
</dbReference>
<dbReference type="Gene3D" id="2.60.120.200">
    <property type="match status" value="1"/>
</dbReference>
<dbReference type="InterPro" id="IPR014718">
    <property type="entry name" value="GH-type_carb-bd"/>
</dbReference>
<dbReference type="InterPro" id="IPR008965">
    <property type="entry name" value="CBM2/CBM3_carb-bd_dom_sf"/>
</dbReference>
<evidence type="ECO:0000256" key="6">
    <source>
        <dbReference type="ARBA" id="ARBA00022801"/>
    </source>
</evidence>
<dbReference type="SUPFAM" id="SSF49899">
    <property type="entry name" value="Concanavalin A-like lectins/glucanases"/>
    <property type="match status" value="1"/>
</dbReference>
<dbReference type="PANTHER" id="PTHR46323:SF2">
    <property type="entry name" value="BETA-GALACTOSIDASE"/>
    <property type="match status" value="1"/>
</dbReference>
<dbReference type="Gene3D" id="1.20.1270.90">
    <property type="entry name" value="AF1782-like"/>
    <property type="match status" value="1"/>
</dbReference>
<dbReference type="SUPFAM" id="SSF49303">
    <property type="entry name" value="beta-Galactosidase/glucuronidase domain"/>
    <property type="match status" value="2"/>
</dbReference>
<evidence type="ECO:0000256" key="2">
    <source>
        <dbReference type="ARBA" id="ARBA00007401"/>
    </source>
</evidence>
<dbReference type="PRINTS" id="PR00132">
    <property type="entry name" value="GLHYDRLASE2"/>
</dbReference>
<proteinExistence type="inferred from homology"/>
<dbReference type="InterPro" id="IPR013783">
    <property type="entry name" value="Ig-like_fold"/>
</dbReference>
<dbReference type="Pfam" id="PF00963">
    <property type="entry name" value="Cohesin"/>
    <property type="match status" value="1"/>
</dbReference>
<dbReference type="CDD" id="cd08547">
    <property type="entry name" value="Type_II_cohesin"/>
    <property type="match status" value="1"/>
</dbReference>
<dbReference type="InterPro" id="IPR002105">
    <property type="entry name" value="Dockerin_1_rpt"/>
</dbReference>
<dbReference type="OrthoDB" id="9762066at2"/>
<dbReference type="PROSITE" id="PS51766">
    <property type="entry name" value="DOCKERIN"/>
    <property type="match status" value="1"/>
</dbReference>
<name>A0A168PKK6_9BACL</name>
<evidence type="ECO:0000256" key="12">
    <source>
        <dbReference type="SAM" id="SignalP"/>
    </source>
</evidence>
<dbReference type="Pfam" id="PF08305">
    <property type="entry name" value="NPCBM"/>
    <property type="match status" value="1"/>
</dbReference>
<dbReference type="Gene3D" id="2.60.40.680">
    <property type="match status" value="1"/>
</dbReference>
<dbReference type="SUPFAM" id="SSF63446">
    <property type="entry name" value="Type I dockerin domain"/>
    <property type="match status" value="1"/>
</dbReference>
<dbReference type="InterPro" id="IPR016134">
    <property type="entry name" value="Dockerin_dom"/>
</dbReference>
<dbReference type="InterPro" id="IPR023232">
    <property type="entry name" value="Glyco_hydro_2_AS"/>
</dbReference>
<evidence type="ECO:0000256" key="11">
    <source>
        <dbReference type="SAM" id="MobiDB-lite"/>
    </source>
</evidence>
<dbReference type="SUPFAM" id="SSF49384">
    <property type="entry name" value="Carbohydrate-binding domain"/>
    <property type="match status" value="1"/>
</dbReference>
<dbReference type="InterPro" id="IPR004199">
    <property type="entry name" value="B-gal_small/dom_5"/>
</dbReference>
<evidence type="ECO:0000256" key="9">
    <source>
        <dbReference type="ARBA" id="ARBA00032230"/>
    </source>
</evidence>
<comment type="similarity">
    <text evidence="2 10">Belongs to the glycosyl hydrolase 2 family.</text>
</comment>
<dbReference type="GO" id="GO:0009341">
    <property type="term" value="C:beta-galactosidase complex"/>
    <property type="evidence" value="ECO:0007669"/>
    <property type="project" value="InterPro"/>
</dbReference>
<dbReference type="EMBL" id="LVJI01000014">
    <property type="protein sequence ID" value="OAB46854.1"/>
    <property type="molecule type" value="Genomic_DNA"/>
</dbReference>
<keyword evidence="5 12" id="KW-0732">Signal</keyword>
<dbReference type="Pfam" id="PF00404">
    <property type="entry name" value="Dockerin_1"/>
    <property type="match status" value="1"/>
</dbReference>
<organism evidence="14 15">
    <name type="scientific">Paenibacillus antarcticus</name>
    <dbReference type="NCBI Taxonomy" id="253703"/>
    <lineage>
        <taxon>Bacteria</taxon>
        <taxon>Bacillati</taxon>
        <taxon>Bacillota</taxon>
        <taxon>Bacilli</taxon>
        <taxon>Bacillales</taxon>
        <taxon>Paenibacillaceae</taxon>
        <taxon>Paenibacillus</taxon>
    </lineage>
</organism>
<dbReference type="Gene3D" id="2.60.120.260">
    <property type="entry name" value="Galactose-binding domain-like"/>
    <property type="match status" value="1"/>
</dbReference>
<dbReference type="InterPro" id="IPR038637">
    <property type="entry name" value="NPCBM_sf"/>
</dbReference>
<dbReference type="Pfam" id="PF02929">
    <property type="entry name" value="Bgal_small_N"/>
    <property type="match status" value="1"/>
</dbReference>
<dbReference type="InterPro" id="IPR050347">
    <property type="entry name" value="Bact_Beta-galactosidase"/>
</dbReference>
<sequence>MKVTTTSKRILVSLLTLLIVSASFLETVSLAAPTNGYPEWNNNPDIFQVNREEAHASFIPYRDAASALKGADMISAMLENPSSNYQSLNGQWKFNYANNPAARPVDFYKDSYNTSAWEEIKVPGDWQLQGYDFPIYTNVTYPFWGNGNSTNVQPPIAPTQYNPVGSYKRTFTIPENWDGRQTFISFQGVESAFYVWVNGQKVGYSEDSFTAKDFNITPYLKAGENTLAVEVYRWSDGSWLEDQDFLRLSGIIRDVYLVNTPPVHIRDFTVVTDLDSEYKDAELNLSVDVNSYVTDADPGTHTVEAMLYDANEQKVFAQPVIMTVNSNGNAEVEVSSSKLVTNPLKWSAEDPNLYTLVFSLKDASGSVIEAAGTRVGFREFDIELMSDGTNKQQMKLNGKPILLKGVNRHETSPDTGRTLDIELMVQDIELMKQFNINSVRTSHYPNHPFWYDLANKYGMYIMNEVNLETHGVWGSVPTNKAEWLENVKDRSASLVERDKNHPSVLIWSLGNESGQGSNFIAQSEYIRSLDPTRPIHYEGYNDIRVTDMVSNMYAGVSTVETYAKSSDPRPYILCEYAHAMGNSVGNLQEYWDVIRKYPNLQGAYIWDWVDQAVRTQTPSERTYLTDTNHSFEAEYTGEVVGADGDVMGVLQPKNTTSPSVMLPNDSKFNLTGSLTLEAWVKPLSNVANSPIITKGDSQFSLKMNGTNKLEVFIYRNGTWNSAIADLPANWLNNWHHVAGTYNGTELKLYLDGQFVATKAVTGAITANSYQMAIGKDTQLGRTSNMSFDKVRIYNRSLTLTELNDTTRTKDDNAVLWMDFNTVDARSEVLESQEYFAYGGDFGDSPNDGNFMANGLVSADRTVQPELWEVKQVYQDIHVKAVDLAKGKVEIQNEFLFTNVNEYEATWELKADNDVIQQGTIEPAHLNIDGLTTKQVILPYTLPDAEPGVEYWLNISFQLKSDTSWAKVGHEIAKQQFQLPIEAGSPLAEDLATMPELVVEEQDTQVTVTTDDMDLIFNKTTGTIDSFSYDGVDLIEEGPAPHFWRAPNDNDKGNGHGSRTATWKNAGKNRSITSVNVSKIGKKVLRIDVEGLLPTTTASTFKTSYTIFGNGDIKVANEMKPGAGNLPEIPEVGNIMTIPQQFENIDWYGRGPLENYQDRKSGSDVGHYSSTVDDQFFSYIEPSETGNKTDVRWVALTNEDGAGLMAIGAPTMEANALHYTPDDLDGPRHPYELNYRDDITLRLNYKQMGVGGDNSWGATPHAPYMLYSNKDYSYSYTLRPIPANTTDLMSLSKAVSTVQLVQSIKVNGEPLDKFDPEKLSYTYNVKRGSNKVPTVTVVPTSETVTVQITPAADLSGKTIIKVSSADGLVSKTYEIQFQVVDNYLSDMEWVSATTGWLNVQKDKSIESKSIILRGPDGAVTYGKGLGTHANSEIIYDLTEQNFETFLATVGVDQEVTSTTADRNTIVFQVFLDGVKAYDSGMMKSTTVAKEINLDVTGVHKLRLVVNDNGDGNSEDHGDWADARLVKGEVEETIEGLHISGLLEVNSGEEFELTYSLGDLTHEAYGQDLTFTYDSNQLEFVSADKADGDNQIIDTVNTLGKVRLILANTQGNKVSGDILKLRFKAKAAEVSATATISLSNVIIANGLGVETKLDGTSHDIQIIQIIDSIDKASLIQLITNAQEKYSVAVEGTEVGQYPLGSKAILQAAIDKAQIVVNDSNATQEQVDQAFTELNVALHTFNASANQEPSEPSADLNGDGKISIGDLAKVAVAYGKKLGDMDWDQYKKADVNKDNKVDIIDLAFIARKILE</sequence>
<dbReference type="InterPro" id="IPR032312">
    <property type="entry name" value="LacZ_4"/>
</dbReference>
<dbReference type="Gene3D" id="2.60.40.10">
    <property type="entry name" value="Immunoglobulins"/>
    <property type="match status" value="2"/>
</dbReference>
<dbReference type="SUPFAM" id="SSF51445">
    <property type="entry name" value="(Trans)glycosidases"/>
    <property type="match status" value="1"/>
</dbReference>
<evidence type="ECO:0000256" key="5">
    <source>
        <dbReference type="ARBA" id="ARBA00022729"/>
    </source>
</evidence>
<dbReference type="InterPro" id="IPR036439">
    <property type="entry name" value="Dockerin_dom_sf"/>
</dbReference>
<dbReference type="Gene3D" id="1.10.1330.10">
    <property type="entry name" value="Dockerin domain"/>
    <property type="match status" value="1"/>
</dbReference>
<dbReference type="Pfam" id="PF02836">
    <property type="entry name" value="Glyco_hydro_2_C"/>
    <property type="match status" value="2"/>
</dbReference>
<protein>
    <recommendedName>
        <fullName evidence="4 10">Beta-galactosidase</fullName>
        <ecNumber evidence="3 10">3.2.1.23</ecNumber>
    </recommendedName>
    <alternativeName>
        <fullName evidence="9 10">Lactase</fullName>
    </alternativeName>
</protein>
<keyword evidence="6 10" id="KW-0378">Hydrolase</keyword>
<dbReference type="Gene3D" id="3.20.20.80">
    <property type="entry name" value="Glycosidases"/>
    <property type="match status" value="1"/>
</dbReference>
<dbReference type="RefSeq" id="WP_068648813.1">
    <property type="nucleotide sequence ID" value="NZ_CP043611.1"/>
</dbReference>
<dbReference type="InterPro" id="IPR006103">
    <property type="entry name" value="Glyco_hydro_2_cat"/>
</dbReference>
<dbReference type="InterPro" id="IPR006104">
    <property type="entry name" value="Glyco_hydro_2_N"/>
</dbReference>
<dbReference type="CDD" id="cd14256">
    <property type="entry name" value="Dockerin_I"/>
    <property type="match status" value="1"/>
</dbReference>
<dbReference type="GO" id="GO:0000272">
    <property type="term" value="P:polysaccharide catabolic process"/>
    <property type="evidence" value="ECO:0007669"/>
    <property type="project" value="InterPro"/>
</dbReference>
<reference evidence="14 15" key="1">
    <citation type="submission" date="2016-03" db="EMBL/GenBank/DDBJ databases">
        <title>Draft genome sequence of Paenibacillus antarcticus CECT 5836.</title>
        <authorList>
            <person name="Shin S.-K."/>
            <person name="Yi H."/>
        </authorList>
    </citation>
    <scope>NUCLEOTIDE SEQUENCE [LARGE SCALE GENOMIC DNA]</scope>
    <source>
        <strain evidence="14 15">CECT 5836</strain>
    </source>
</reference>
<evidence type="ECO:0000256" key="4">
    <source>
        <dbReference type="ARBA" id="ARBA00013303"/>
    </source>
</evidence>
<evidence type="ECO:0000313" key="15">
    <source>
        <dbReference type="Proteomes" id="UP000077355"/>
    </source>
</evidence>
<dbReference type="SMART" id="SM00560">
    <property type="entry name" value="LamGL"/>
    <property type="match status" value="1"/>
</dbReference>
<evidence type="ECO:0000256" key="3">
    <source>
        <dbReference type="ARBA" id="ARBA00012756"/>
    </source>
</evidence>